<gene>
    <name evidence="1" type="ORF">PIB30_099980</name>
</gene>
<evidence type="ECO:0000313" key="2">
    <source>
        <dbReference type="Proteomes" id="UP001341840"/>
    </source>
</evidence>
<comment type="caution">
    <text evidence="1">The sequence shown here is derived from an EMBL/GenBank/DDBJ whole genome shotgun (WGS) entry which is preliminary data.</text>
</comment>
<dbReference type="EMBL" id="JASCZI010032949">
    <property type="protein sequence ID" value="MED6128657.1"/>
    <property type="molecule type" value="Genomic_DNA"/>
</dbReference>
<name>A0ABU6RX89_9FABA</name>
<proteinExistence type="predicted"/>
<dbReference type="Proteomes" id="UP001341840">
    <property type="component" value="Unassembled WGS sequence"/>
</dbReference>
<organism evidence="1 2">
    <name type="scientific">Stylosanthes scabra</name>
    <dbReference type="NCBI Taxonomy" id="79078"/>
    <lineage>
        <taxon>Eukaryota</taxon>
        <taxon>Viridiplantae</taxon>
        <taxon>Streptophyta</taxon>
        <taxon>Embryophyta</taxon>
        <taxon>Tracheophyta</taxon>
        <taxon>Spermatophyta</taxon>
        <taxon>Magnoliopsida</taxon>
        <taxon>eudicotyledons</taxon>
        <taxon>Gunneridae</taxon>
        <taxon>Pentapetalae</taxon>
        <taxon>rosids</taxon>
        <taxon>fabids</taxon>
        <taxon>Fabales</taxon>
        <taxon>Fabaceae</taxon>
        <taxon>Papilionoideae</taxon>
        <taxon>50 kb inversion clade</taxon>
        <taxon>dalbergioids sensu lato</taxon>
        <taxon>Dalbergieae</taxon>
        <taxon>Pterocarpus clade</taxon>
        <taxon>Stylosanthes</taxon>
    </lineage>
</organism>
<keyword evidence="2" id="KW-1185">Reference proteome</keyword>
<protein>
    <submittedName>
        <fullName evidence="1">Uncharacterized protein</fullName>
    </submittedName>
</protein>
<sequence length="106" mass="12102">DNLRLCQVLASPPYPENRSICNNMERPNFPSFSLENTIFTPGFLLRLVNTPRQLPLFNLPLPNMDYAIISAINHVAKRIQSNSVVAPFPSFISHPCRFVCQWISDE</sequence>
<evidence type="ECO:0000313" key="1">
    <source>
        <dbReference type="EMBL" id="MED6128657.1"/>
    </source>
</evidence>
<accession>A0ABU6RX89</accession>
<reference evidence="1 2" key="1">
    <citation type="journal article" date="2023" name="Plants (Basel)">
        <title>Bridging the Gap: Combining Genomics and Transcriptomics Approaches to Understand Stylosanthes scabra, an Orphan Legume from the Brazilian Caatinga.</title>
        <authorList>
            <person name="Ferreira-Neto J.R.C."/>
            <person name="da Silva M.D."/>
            <person name="Binneck E."/>
            <person name="de Melo N.F."/>
            <person name="da Silva R.H."/>
            <person name="de Melo A.L.T.M."/>
            <person name="Pandolfi V."/>
            <person name="Bustamante F.O."/>
            <person name="Brasileiro-Vidal A.C."/>
            <person name="Benko-Iseppon A.M."/>
        </authorList>
    </citation>
    <scope>NUCLEOTIDE SEQUENCE [LARGE SCALE GENOMIC DNA]</scope>
    <source>
        <tissue evidence="1">Leaves</tissue>
    </source>
</reference>
<feature type="non-terminal residue" evidence="1">
    <location>
        <position position="1"/>
    </location>
</feature>